<accession>A0A220VIS7</accession>
<dbReference type="InterPro" id="IPR032816">
    <property type="entry name" value="VTT_dom"/>
</dbReference>
<evidence type="ECO:0000256" key="6">
    <source>
        <dbReference type="ARBA" id="ARBA00023136"/>
    </source>
</evidence>
<dbReference type="PANTHER" id="PTHR30353">
    <property type="entry name" value="INNER MEMBRANE PROTEIN DEDA-RELATED"/>
    <property type="match status" value="1"/>
</dbReference>
<dbReference type="InterPro" id="IPR032818">
    <property type="entry name" value="DedA-like"/>
</dbReference>
<sequence>MIDTIQQLIVGLWHQDFALLSSPHTATYLYFIIGIIIMLESGFLPAAPLPCDSLLVVSGILAIQGILNLPILIIDITIFAVIGSWLAYLQGKWLYKIPLIHRWVDSVPEKRNQQVESLLNKYGLASFFISRFIPVARNLIPLIMGLKANSKRKFFIANLLSALIWSTILIGGGFMIQYLPGYEKYKHQLTTILLLIPLIGLTFGIISAVYIAIKNRKK</sequence>
<evidence type="ECO:0000256" key="4">
    <source>
        <dbReference type="ARBA" id="ARBA00022692"/>
    </source>
</evidence>
<dbReference type="EMBL" id="CP022356">
    <property type="protein sequence ID" value="ASK79843.1"/>
    <property type="molecule type" value="Genomic_DNA"/>
</dbReference>
<keyword evidence="3 7" id="KW-1003">Cell membrane</keyword>
<feature type="transmembrane region" description="Helical" evidence="7">
    <location>
        <begin position="155"/>
        <end position="179"/>
    </location>
</feature>
<evidence type="ECO:0000313" key="9">
    <source>
        <dbReference type="EMBL" id="ASK79843.1"/>
    </source>
</evidence>
<feature type="transmembrane region" description="Helical" evidence="7">
    <location>
        <begin position="191"/>
        <end position="213"/>
    </location>
</feature>
<evidence type="ECO:0000313" key="10">
    <source>
        <dbReference type="Proteomes" id="UP000242175"/>
    </source>
</evidence>
<dbReference type="Proteomes" id="UP000242175">
    <property type="component" value="Chromosome small"/>
</dbReference>
<evidence type="ECO:0000256" key="7">
    <source>
        <dbReference type="RuleBase" id="RU367016"/>
    </source>
</evidence>
<keyword evidence="5 7" id="KW-1133">Transmembrane helix</keyword>
<dbReference type="OrthoDB" id="13976at2"/>
<feature type="transmembrane region" description="Helical" evidence="7">
    <location>
        <begin position="28"/>
        <end position="47"/>
    </location>
</feature>
<comment type="subcellular location">
    <subcellularLocation>
        <location evidence="1 7">Cell membrane</location>
        <topology evidence="1 7">Multi-pass membrane protein</topology>
    </subcellularLocation>
</comment>
<dbReference type="RefSeq" id="WP_089074751.1">
    <property type="nucleotide sequence ID" value="NZ_CBCSAM010000003.1"/>
</dbReference>
<evidence type="ECO:0000256" key="2">
    <source>
        <dbReference type="ARBA" id="ARBA00010792"/>
    </source>
</evidence>
<gene>
    <name evidence="9" type="ORF">CF386_12450</name>
</gene>
<evidence type="ECO:0000256" key="3">
    <source>
        <dbReference type="ARBA" id="ARBA00022475"/>
    </source>
</evidence>
<organism evidence="9 10">
    <name type="scientific">Paraphotobacterium marinum</name>
    <dbReference type="NCBI Taxonomy" id="1755811"/>
    <lineage>
        <taxon>Bacteria</taxon>
        <taxon>Pseudomonadati</taxon>
        <taxon>Pseudomonadota</taxon>
        <taxon>Gammaproteobacteria</taxon>
        <taxon>Vibrionales</taxon>
        <taxon>Vibrionaceae</taxon>
        <taxon>Paraphotobacterium</taxon>
    </lineage>
</organism>
<keyword evidence="10" id="KW-1185">Reference proteome</keyword>
<evidence type="ECO:0000256" key="5">
    <source>
        <dbReference type="ARBA" id="ARBA00022989"/>
    </source>
</evidence>
<name>A0A220VIS7_9GAMM</name>
<protein>
    <submittedName>
        <fullName evidence="9">DedA family protein</fullName>
    </submittedName>
</protein>
<dbReference type="GO" id="GO:0005886">
    <property type="term" value="C:plasma membrane"/>
    <property type="evidence" value="ECO:0007669"/>
    <property type="project" value="UniProtKB-SubCell"/>
</dbReference>
<proteinExistence type="inferred from homology"/>
<evidence type="ECO:0000256" key="1">
    <source>
        <dbReference type="ARBA" id="ARBA00004651"/>
    </source>
</evidence>
<keyword evidence="4 7" id="KW-0812">Transmembrane</keyword>
<dbReference type="AlphaFoldDB" id="A0A220VIS7"/>
<dbReference type="KEGG" id="pmai:CF386_12450"/>
<reference evidence="9 10" key="1">
    <citation type="journal article" date="2016" name="Int. J. Syst. Evol. Microbiol.">
        <title>Paraphotobacterium marinum gen. nov., sp. nov., a member of the family Vibrionaceae, isolated from surface seawater.</title>
        <authorList>
            <person name="Huang Z."/>
            <person name="Dong C."/>
            <person name="Shao Z."/>
        </authorList>
    </citation>
    <scope>NUCLEOTIDE SEQUENCE [LARGE SCALE GENOMIC DNA]</scope>
    <source>
        <strain evidence="9 10">NSCS20N07D</strain>
    </source>
</reference>
<dbReference type="PANTHER" id="PTHR30353:SF11">
    <property type="entry name" value="INNER MEMBRANE PROTEIN YQJA"/>
    <property type="match status" value="1"/>
</dbReference>
<feature type="domain" description="VTT" evidence="8">
    <location>
        <begin position="50"/>
        <end position="173"/>
    </location>
</feature>
<evidence type="ECO:0000259" key="8">
    <source>
        <dbReference type="Pfam" id="PF09335"/>
    </source>
</evidence>
<keyword evidence="6 7" id="KW-0472">Membrane</keyword>
<feature type="transmembrane region" description="Helical" evidence="7">
    <location>
        <begin position="54"/>
        <end position="87"/>
    </location>
</feature>
<dbReference type="Pfam" id="PF09335">
    <property type="entry name" value="VTT_dom"/>
    <property type="match status" value="1"/>
</dbReference>
<comment type="similarity">
    <text evidence="2 7">Belongs to the DedA family.</text>
</comment>